<dbReference type="Proteomes" id="UP000266723">
    <property type="component" value="Unassembled WGS sequence"/>
</dbReference>
<organism evidence="2 3">
    <name type="scientific">Brassica cretica</name>
    <name type="common">Mustard</name>
    <dbReference type="NCBI Taxonomy" id="69181"/>
    <lineage>
        <taxon>Eukaryota</taxon>
        <taxon>Viridiplantae</taxon>
        <taxon>Streptophyta</taxon>
        <taxon>Embryophyta</taxon>
        <taxon>Tracheophyta</taxon>
        <taxon>Spermatophyta</taxon>
        <taxon>Magnoliopsida</taxon>
        <taxon>eudicotyledons</taxon>
        <taxon>Gunneridae</taxon>
        <taxon>Pentapetalae</taxon>
        <taxon>rosids</taxon>
        <taxon>malvids</taxon>
        <taxon>Brassicales</taxon>
        <taxon>Brassicaceae</taxon>
        <taxon>Brassiceae</taxon>
        <taxon>Brassica</taxon>
    </lineage>
</organism>
<evidence type="ECO:0000313" key="2">
    <source>
        <dbReference type="EMBL" id="KAF3521094.1"/>
    </source>
</evidence>
<gene>
    <name evidence="2" type="ORF">DY000_02060102</name>
</gene>
<comment type="caution">
    <text evidence="2">The sequence shown here is derived from an EMBL/GenBank/DDBJ whole genome shotgun (WGS) entry which is preliminary data.</text>
</comment>
<name>A0ABQ7B481_BRACR</name>
<reference evidence="2 3" key="1">
    <citation type="journal article" date="2020" name="BMC Genomics">
        <title>Intraspecific diversification of the crop wild relative Brassica cretica Lam. using demographic model selection.</title>
        <authorList>
            <person name="Kioukis A."/>
            <person name="Michalopoulou V.A."/>
            <person name="Briers L."/>
            <person name="Pirintsos S."/>
            <person name="Studholme D.J."/>
            <person name="Pavlidis P."/>
            <person name="Sarris P.F."/>
        </authorList>
    </citation>
    <scope>NUCLEOTIDE SEQUENCE [LARGE SCALE GENOMIC DNA]</scope>
    <source>
        <strain evidence="3">cv. PFS-1207/04</strain>
    </source>
</reference>
<proteinExistence type="predicted"/>
<keyword evidence="3" id="KW-1185">Reference proteome</keyword>
<evidence type="ECO:0000313" key="3">
    <source>
        <dbReference type="Proteomes" id="UP000266723"/>
    </source>
</evidence>
<feature type="region of interest" description="Disordered" evidence="1">
    <location>
        <begin position="371"/>
        <end position="392"/>
    </location>
</feature>
<accession>A0ABQ7B481</accession>
<evidence type="ECO:0000256" key="1">
    <source>
        <dbReference type="SAM" id="MobiDB-lite"/>
    </source>
</evidence>
<protein>
    <submittedName>
        <fullName evidence="2">Uncharacterized protein</fullName>
    </submittedName>
</protein>
<dbReference type="EMBL" id="QGKV02001556">
    <property type="protein sequence ID" value="KAF3521094.1"/>
    <property type="molecule type" value="Genomic_DNA"/>
</dbReference>
<feature type="compositionally biased region" description="Basic and acidic residues" evidence="1">
    <location>
        <begin position="251"/>
        <end position="264"/>
    </location>
</feature>
<sequence length="574" mass="66138">MTTTIPPRQYTLQNLQPELLRIQRSMMRIMRRNELHTSTDIAYYTSIDNGVDRAEEGNYSIGSWADDHYHKSYEVETAVHEPRADELQEGFTTKELLNHQECSNTYSLFVEACGRGTRFYRPFTRARRPSIDIHASTSIDIRSQQPSTVRKKAKQNNNYLKPDEFCIYRDPEGYAREIDGHTLQVSIEDIADILEMANGTEHLFMQQRNIPEHQQRVANESYNTDGGVYDRFKPKYRQHTRPSIDIGDPTSIDRRPDFGKRAYDRDGSRRFHLEEKDEYGVYGDDHGHARDVDGHIIRVSKNDIRNLLEIASMDEHSYLCLPEHASINWLTTCMEEMRQDIARKQTQRAAKATTPASIDINLPISIDIDIPTSIDDDPSPSNPTKSQPDSYSRVEIDQIVEEIYRTLGAAEERFDTRCDDIYFPWDITISSLTSQTEAMQREIVEIQRYIARRPEASTSIYIHINISTDCHRRTSIDEATPTNRGGLVPKVISDMSDINNHGEEISADTYATPMRHQFKFECLGDKLQKIENATTTMNDNWRRADKTSPAATDDNIFTSIEIYSGLVYRSNSLH</sequence>
<feature type="region of interest" description="Disordered" evidence="1">
    <location>
        <begin position="238"/>
        <end position="264"/>
    </location>
</feature>